<sequence>MAVGAVGGLDWLVRGSDLPALVEDGTGQGQAALAAGLGLLAQRDLSFSQMLKVDRQLRSLGQDGLERGGLAPLRLAVLGSASLDHLLPGLRVAGVRHGFALEIFRGEYGQYWHEIMDADGPLRAFAPDAVLLALDAGHLVGEGVDPAGEVRLEETFARLREGWATLIGATGAQVIQQAALPRLPALMGGNEHRLAGSPAHLVAAFNRRLRGEADAAGVDVLALDEAAAADGLAVWHDRVLWLKARQEVSPLAAQHYGELAMRLVAARRGRSAKCLVLDLDNTLWGGVIGDDGLEGIALGQGSPEGEAFLAFQRHVLGLMERGVILAVCSKNDEANALLPFEKHPDMLLRREHITAFLANWDDKATNLRRIAERIGIGLDALVFVDDNPFERELVRQTLPMVRVPEMPEDAAFYAERLARAGYFEALALTQEDAGRTALYAARAAREAARAQATDLGAYLAGLDMVLEWQRVDSLGLARAAQLTAKTNQFNLTTRRYTQAQLAALIDDPHALVLQFRLRDRYGDNGVIAIVVATPGADETDVLVLDAWLMSCRVLGRGVEAACLAVLAQAARAMGARALDGLYLPSGRNGMVRDHYAGLGFARLAGAGEEAAGATRWRFDLAGRDGAAELAGAIRIVPEPGA</sequence>
<accession>A0ABQ6PAM3</accession>
<comment type="caution">
    <text evidence="1">The sequence shown here is derived from an EMBL/GenBank/DDBJ whole genome shotgun (WGS) entry which is preliminary data.</text>
</comment>
<keyword evidence="2" id="KW-1185">Reference proteome</keyword>
<dbReference type="Gene3D" id="3.40.50.1000">
    <property type="entry name" value="HAD superfamily/HAD-like"/>
    <property type="match status" value="1"/>
</dbReference>
<dbReference type="RefSeq" id="WP_317975582.1">
    <property type="nucleotide sequence ID" value="NZ_BTFW01000001.1"/>
</dbReference>
<name>A0ABQ6PAM3_9SPHN</name>
<dbReference type="Proteomes" id="UP001187221">
    <property type="component" value="Unassembled WGS sequence"/>
</dbReference>
<gene>
    <name evidence="1" type="ORF">NUTIK01_27340</name>
</gene>
<organism evidence="1 2">
    <name type="scientific">Novosphingobium pituita</name>
    <dbReference type="NCBI Taxonomy" id="3056842"/>
    <lineage>
        <taxon>Bacteria</taxon>
        <taxon>Pseudomonadati</taxon>
        <taxon>Pseudomonadota</taxon>
        <taxon>Alphaproteobacteria</taxon>
        <taxon>Sphingomonadales</taxon>
        <taxon>Sphingomonadaceae</taxon>
        <taxon>Novosphingobium</taxon>
    </lineage>
</organism>
<dbReference type="SUPFAM" id="SSF56784">
    <property type="entry name" value="HAD-like"/>
    <property type="match status" value="1"/>
</dbReference>
<dbReference type="InterPro" id="IPR036412">
    <property type="entry name" value="HAD-like_sf"/>
</dbReference>
<dbReference type="EMBL" id="BTFW01000001">
    <property type="protein sequence ID" value="GMM61957.1"/>
    <property type="molecule type" value="Genomic_DNA"/>
</dbReference>
<dbReference type="InterPro" id="IPR010033">
    <property type="entry name" value="HAD_SF_ppase_IIIC"/>
</dbReference>
<dbReference type="NCBIfam" id="TIGR01681">
    <property type="entry name" value="HAD-SF-IIIC"/>
    <property type="match status" value="1"/>
</dbReference>
<dbReference type="InterPro" id="IPR023214">
    <property type="entry name" value="HAD_sf"/>
</dbReference>
<dbReference type="NCBIfam" id="TIGR01686">
    <property type="entry name" value="FkbH"/>
    <property type="match status" value="1"/>
</dbReference>
<dbReference type="Gene3D" id="3.40.50.1110">
    <property type="entry name" value="SGNH hydrolase"/>
    <property type="match status" value="1"/>
</dbReference>
<reference evidence="1 2" key="1">
    <citation type="submission" date="2023-06" db="EMBL/GenBank/DDBJ databases">
        <title>Draft genome sequence of Novosphingobium sp. strain IK01.</title>
        <authorList>
            <person name="Hatamoto M."/>
            <person name="Ikarashi T."/>
            <person name="Yamaguchi T."/>
        </authorList>
    </citation>
    <scope>NUCLEOTIDE SEQUENCE [LARGE SCALE GENOMIC DNA]</scope>
    <source>
        <strain evidence="1 2">IK01</strain>
    </source>
</reference>
<dbReference type="InterPro" id="IPR036514">
    <property type="entry name" value="SGNH_hydro_sf"/>
</dbReference>
<evidence type="ECO:0000313" key="1">
    <source>
        <dbReference type="EMBL" id="GMM61957.1"/>
    </source>
</evidence>
<proteinExistence type="predicted"/>
<dbReference type="InterPro" id="IPR010037">
    <property type="entry name" value="FkbH_domain"/>
</dbReference>
<protein>
    <submittedName>
        <fullName evidence="1">HAD-IIIC family phosphatase</fullName>
    </submittedName>
</protein>
<evidence type="ECO:0000313" key="2">
    <source>
        <dbReference type="Proteomes" id="UP001187221"/>
    </source>
</evidence>